<accession>A0A5A9W0K2</accession>
<gene>
    <name evidence="2" type="ORF">E1H14_12205</name>
</gene>
<dbReference type="SUPFAM" id="SSF48452">
    <property type="entry name" value="TPR-like"/>
    <property type="match status" value="1"/>
</dbReference>
<dbReference type="EMBL" id="SMRS01000010">
    <property type="protein sequence ID" value="KAA0873655.1"/>
    <property type="molecule type" value="Genomic_DNA"/>
</dbReference>
<keyword evidence="3" id="KW-1185">Reference proteome</keyword>
<dbReference type="InterPro" id="IPR011990">
    <property type="entry name" value="TPR-like_helical_dom_sf"/>
</dbReference>
<dbReference type="OrthoDB" id="6196966at2"/>
<dbReference type="Pfam" id="PF14559">
    <property type="entry name" value="TPR_19"/>
    <property type="match status" value="1"/>
</dbReference>
<feature type="region of interest" description="Disordered" evidence="1">
    <location>
        <begin position="79"/>
        <end position="107"/>
    </location>
</feature>
<feature type="compositionally biased region" description="Polar residues" evidence="1">
    <location>
        <begin position="88"/>
        <end position="97"/>
    </location>
</feature>
<sequence>MSQKWIPLLAGAVFLTGCATSNPFSNVPIEDRGGRPAAAPAPLPTEVPGVIVTPVDPGMGVSVQPIEVTSVVRSQRDLPPADEMWQPVSPQIQSPAPQSGAPMQPAPQPLSMPAAIPSDNTAVVALLEGARLDSEQGDLRAAQTRLERALRIAPREAEVYYQLADVKRQLGQFLDAEQVALRGVGVAEGQRQELRRLWILISQIRSEAGDLAGAEDARNAAAAF</sequence>
<dbReference type="PROSITE" id="PS51257">
    <property type="entry name" value="PROKAR_LIPOPROTEIN"/>
    <property type="match status" value="1"/>
</dbReference>
<dbReference type="AlphaFoldDB" id="A0A5A9W0K2"/>
<comment type="caution">
    <text evidence="2">The sequence shown here is derived from an EMBL/GenBank/DDBJ whole genome shotgun (WGS) entry which is preliminary data.</text>
</comment>
<organism evidence="2 3">
    <name type="scientific">Nitrincola tapanii</name>
    <dbReference type="NCBI Taxonomy" id="1708751"/>
    <lineage>
        <taxon>Bacteria</taxon>
        <taxon>Pseudomonadati</taxon>
        <taxon>Pseudomonadota</taxon>
        <taxon>Gammaproteobacteria</taxon>
        <taxon>Oceanospirillales</taxon>
        <taxon>Oceanospirillaceae</taxon>
        <taxon>Nitrincola</taxon>
    </lineage>
</organism>
<evidence type="ECO:0000313" key="2">
    <source>
        <dbReference type="EMBL" id="KAA0873655.1"/>
    </source>
</evidence>
<dbReference type="Proteomes" id="UP000325302">
    <property type="component" value="Unassembled WGS sequence"/>
</dbReference>
<proteinExistence type="predicted"/>
<evidence type="ECO:0000256" key="1">
    <source>
        <dbReference type="SAM" id="MobiDB-lite"/>
    </source>
</evidence>
<dbReference type="Gene3D" id="1.25.40.10">
    <property type="entry name" value="Tetratricopeptide repeat domain"/>
    <property type="match status" value="1"/>
</dbReference>
<dbReference type="RefSeq" id="WP_149391767.1">
    <property type="nucleotide sequence ID" value="NZ_SMRS01000010.1"/>
</dbReference>
<evidence type="ECO:0000313" key="3">
    <source>
        <dbReference type="Proteomes" id="UP000325302"/>
    </source>
</evidence>
<reference evidence="2 3" key="1">
    <citation type="submission" date="2019-03" db="EMBL/GenBank/DDBJ databases">
        <title>Nitrincola sp. nov. isolated from an Indian soda lake.</title>
        <authorList>
            <person name="Joshi A."/>
            <person name="Thite S.V."/>
            <person name="Joseph N."/>
            <person name="Dhotre D."/>
            <person name="Moorthy M."/>
            <person name="Shouche Y.S."/>
        </authorList>
    </citation>
    <scope>NUCLEOTIDE SEQUENCE [LARGE SCALE GENOMIC DNA]</scope>
    <source>
        <strain evidence="2 3">MEB193</strain>
    </source>
</reference>
<protein>
    <submittedName>
        <fullName evidence="2">Tetratricopeptide repeat protein</fullName>
    </submittedName>
</protein>
<name>A0A5A9W0K2_9GAMM</name>